<accession>A0A7X8SI17</accession>
<keyword evidence="1" id="KW-0812">Transmembrane</keyword>
<comment type="caution">
    <text evidence="2">The sequence shown here is derived from an EMBL/GenBank/DDBJ whole genome shotgun (WGS) entry which is preliminary data.</text>
</comment>
<evidence type="ECO:0000313" key="2">
    <source>
        <dbReference type="EMBL" id="NLR90584.1"/>
    </source>
</evidence>
<gene>
    <name evidence="2" type="ORF">HGP29_05170</name>
</gene>
<dbReference type="AlphaFoldDB" id="A0A7X8SI17"/>
<dbReference type="Proteomes" id="UP000585050">
    <property type="component" value="Unassembled WGS sequence"/>
</dbReference>
<proteinExistence type="predicted"/>
<evidence type="ECO:0000313" key="3">
    <source>
        <dbReference type="Proteomes" id="UP000585050"/>
    </source>
</evidence>
<feature type="transmembrane region" description="Helical" evidence="1">
    <location>
        <begin position="6"/>
        <end position="25"/>
    </location>
</feature>
<evidence type="ECO:0000256" key="1">
    <source>
        <dbReference type="SAM" id="Phobius"/>
    </source>
</evidence>
<keyword evidence="3" id="KW-1185">Reference proteome</keyword>
<keyword evidence="1" id="KW-1133">Transmembrane helix</keyword>
<dbReference type="EMBL" id="JABAIL010000002">
    <property type="protein sequence ID" value="NLR90584.1"/>
    <property type="molecule type" value="Genomic_DNA"/>
</dbReference>
<name>A0A7X8SI17_9BACT</name>
<feature type="transmembrane region" description="Helical" evidence="1">
    <location>
        <begin position="37"/>
        <end position="56"/>
    </location>
</feature>
<protein>
    <submittedName>
        <fullName evidence="2">Uncharacterized protein</fullName>
    </submittedName>
</protein>
<organism evidence="2 3">
    <name type="scientific">Flammeovirga agarivorans</name>
    <dbReference type="NCBI Taxonomy" id="2726742"/>
    <lineage>
        <taxon>Bacteria</taxon>
        <taxon>Pseudomonadati</taxon>
        <taxon>Bacteroidota</taxon>
        <taxon>Cytophagia</taxon>
        <taxon>Cytophagales</taxon>
        <taxon>Flammeovirgaceae</taxon>
        <taxon>Flammeovirga</taxon>
    </lineage>
</organism>
<dbReference type="RefSeq" id="WP_168881310.1">
    <property type="nucleotide sequence ID" value="NZ_JABAIL010000002.1"/>
</dbReference>
<reference evidence="2 3" key="1">
    <citation type="submission" date="2020-04" db="EMBL/GenBank/DDBJ databases">
        <title>Flammeovirga sp. SR4, a novel species isolated from seawater.</title>
        <authorList>
            <person name="Wang X."/>
        </authorList>
    </citation>
    <scope>NUCLEOTIDE SEQUENCE [LARGE SCALE GENOMIC DNA]</scope>
    <source>
        <strain evidence="2 3">SR4</strain>
    </source>
</reference>
<sequence length="89" mass="10540">MIWLFNSILLIYLILSNIAIIVRMYRSFLQYLSPIKGYTSMILIIGVLGAVDYYVFDITSDKFEIFDENQEVFKQIEERGNDFQELTKQ</sequence>
<keyword evidence="1" id="KW-0472">Membrane</keyword>